<dbReference type="InterPro" id="IPR002885">
    <property type="entry name" value="PPR_rpt"/>
</dbReference>
<protein>
    <recommendedName>
        <fullName evidence="5">Pentacotripeptide-repeat region of PRORP domain-containing protein</fullName>
    </recommendedName>
</protein>
<feature type="region of interest" description="Disordered" evidence="2">
    <location>
        <begin position="165"/>
        <end position="212"/>
    </location>
</feature>
<dbReference type="RefSeq" id="XP_014157022.1">
    <property type="nucleotide sequence ID" value="XM_014301547.1"/>
</dbReference>
<evidence type="ECO:0000313" key="3">
    <source>
        <dbReference type="EMBL" id="KNC83120.1"/>
    </source>
</evidence>
<feature type="region of interest" description="Disordered" evidence="2">
    <location>
        <begin position="249"/>
        <end position="305"/>
    </location>
</feature>
<dbReference type="PROSITE" id="PS51375">
    <property type="entry name" value="PPR"/>
    <property type="match status" value="1"/>
</dbReference>
<feature type="region of interest" description="Disordered" evidence="2">
    <location>
        <begin position="1015"/>
        <end position="1048"/>
    </location>
</feature>
<evidence type="ECO:0000313" key="4">
    <source>
        <dbReference type="Proteomes" id="UP000054560"/>
    </source>
</evidence>
<evidence type="ECO:0000256" key="2">
    <source>
        <dbReference type="SAM" id="MobiDB-lite"/>
    </source>
</evidence>
<feature type="repeat" description="PPR" evidence="1">
    <location>
        <begin position="1207"/>
        <end position="1241"/>
    </location>
</feature>
<organism evidence="3 4">
    <name type="scientific">Sphaeroforma arctica JP610</name>
    <dbReference type="NCBI Taxonomy" id="667725"/>
    <lineage>
        <taxon>Eukaryota</taxon>
        <taxon>Ichthyosporea</taxon>
        <taxon>Ichthyophonida</taxon>
        <taxon>Sphaeroforma</taxon>
    </lineage>
</organism>
<feature type="compositionally biased region" description="Low complexity" evidence="2">
    <location>
        <begin position="93"/>
        <end position="102"/>
    </location>
</feature>
<keyword evidence="4" id="KW-1185">Reference proteome</keyword>
<proteinExistence type="predicted"/>
<dbReference type="GeneID" id="25905122"/>
<sequence length="1544" mass="170928">MVVKIKGVHMHALLRSPSALVYQPHAIKHCVRGLGHRLQSITTHLAYPTIHADASLTSRSHRYIHTYCCDKLKRTPLQQPQPCIRQTYRTYGSDSSNSSSSDKTGTRTQPQSVSAKHEPEPLLSRFDSVVRVQKEEPLETQDNLVKDVYARMFGSGITAVSGNILSKPNTVPRQKRTKRVSSARGGALGRKGSSANPSASMRAHASVNPNPDQTLNEDLSVFIHDMLQRGKARSPTTVHKAGTNTAVSKAGTVGGLDKAHDHSASVAEQAVEQSTSSSELDGDRVPGAELKSQLESSRAAAKEKDKELKLVGWKPAVSGDTPNEGVVLESFESALELLKSQIGGIAGAKNAEEIVAPATIEIETDKQAQDVASTTSDTLRKLEQIQLDRSQKKLRLSLGPMLEKYNLALKRFRATDPRDRANMYVLPDYSLEEHIDIAIAHLKWYDAKTARNIVYELSNAKTFLRLPEIIRGWHLSPQITQRLLKLTQMLAERDFMLVGMLHEALVDVYGMKFYNVQRPMDSMELASLMVEAMVKGSELDRAIRAYKVATKLNVYPKARTYDLFIPAVEQQIQDCVSSGNNKAAHQFHATLKHLYTDMLTQRIPLSVHTIPHSFKPNWGSAERLRLLSEGYGTILEGGAGRKGASEDVIPHEVPSYVHAVGLYQLAQTEFYRDAREWFNALMVSVRREHVANGVKYRTLQEHARISSLDGVSSDTHTWVDAAIAGQDLSAEGSESVPTFGPVDVHAHAARAQVLEDAHIRTGCGEYCSGGQQEAQASLQAQLAKHTKYRPEMDLVTHACTAYATAFALPHKGVGGELHLSSLRWQYGYEMVRSMAHVGLCVPVRAAEAVMRDCVGAGVWPRALEVYHVITSQRRDVAFYSAVLMRAQPTAPADTLRNTNDVRVINDDGSQDEYGMRMVDMALVACREGNTPALAEKVLNAALSYNDGVVRADHAVECADRADEKTGTQAHKYVYRGLPELSVSDHTYATVIAAWGAVGDWQGAVRTYMDTRACVPDNRSRERGPLTRTQKEHTENSTPEQTRTRRLSPGSDRLASLALLRVVATCGQWEYALGFSERMFKGVDTLFDSIKHAQAYANKEAEQGTDTRASSTADVNHLFFNQEYIYPLPPHLTGNVRVPEDGKLALDIASMGVVLRALDMSSSTDSDHHTHANAHGNRTALRYEDALWALLDGKHTAKLQANPFPRPDGLFFNDAMYRLGRRGAWRDAVRLFRYMRTKGVAVTRQQYGITQAAVCGLSEWKTCVYKHAQTGEPWGKFDPKVWNRRYVETFLAYGVPLGSAANREGVDARADSDLVTRLRESDALFEAMIKENWAVMDYAPLQFLRRAHRGVYDLHFMGVEEALAAVRYVMRNYQTVKAGTWAGIGHTHSTKEDDGLYDKFGRGLAYESARARSSSGAVITGPAATSTLPTRADETPCGLWFERDERDFWRQKEKALGFASDILVKHADREWAAVGEIKFVVGGKVDSGCSSVLGGVVQHCLLSLGVPSKAGWTAMELKHWTLQQPLVTVRLEDIQRCGERLADAK</sequence>
<evidence type="ECO:0008006" key="5">
    <source>
        <dbReference type="Google" id="ProtNLM"/>
    </source>
</evidence>
<name>A0A0L0G222_9EUKA</name>
<dbReference type="EMBL" id="KQ241862">
    <property type="protein sequence ID" value="KNC83120.1"/>
    <property type="molecule type" value="Genomic_DNA"/>
</dbReference>
<reference evidence="3 4" key="1">
    <citation type="submission" date="2011-02" db="EMBL/GenBank/DDBJ databases">
        <title>The Genome Sequence of Sphaeroforma arctica JP610.</title>
        <authorList>
            <consortium name="The Broad Institute Genome Sequencing Platform"/>
            <person name="Russ C."/>
            <person name="Cuomo C."/>
            <person name="Young S.K."/>
            <person name="Zeng Q."/>
            <person name="Gargeya S."/>
            <person name="Alvarado L."/>
            <person name="Berlin A."/>
            <person name="Chapman S.B."/>
            <person name="Chen Z."/>
            <person name="Freedman E."/>
            <person name="Gellesch M."/>
            <person name="Goldberg J."/>
            <person name="Griggs A."/>
            <person name="Gujja S."/>
            <person name="Heilman E."/>
            <person name="Heiman D."/>
            <person name="Howarth C."/>
            <person name="Mehta T."/>
            <person name="Neiman D."/>
            <person name="Pearson M."/>
            <person name="Roberts A."/>
            <person name="Saif S."/>
            <person name="Shea T."/>
            <person name="Shenoy N."/>
            <person name="Sisk P."/>
            <person name="Stolte C."/>
            <person name="Sykes S."/>
            <person name="White J."/>
            <person name="Yandava C."/>
            <person name="Burger G."/>
            <person name="Gray M.W."/>
            <person name="Holland P.W.H."/>
            <person name="King N."/>
            <person name="Lang F.B.F."/>
            <person name="Roger A.J."/>
            <person name="Ruiz-Trillo I."/>
            <person name="Haas B."/>
            <person name="Nusbaum C."/>
            <person name="Birren B."/>
        </authorList>
    </citation>
    <scope>NUCLEOTIDE SEQUENCE [LARGE SCALE GENOMIC DNA]</scope>
    <source>
        <strain evidence="3 4">JP610</strain>
    </source>
</reference>
<dbReference type="Proteomes" id="UP000054560">
    <property type="component" value="Unassembled WGS sequence"/>
</dbReference>
<feature type="compositionally biased region" description="Basic and acidic residues" evidence="2">
    <location>
        <begin position="1017"/>
        <end position="1034"/>
    </location>
</feature>
<accession>A0A0L0G222</accession>
<feature type="region of interest" description="Disordered" evidence="2">
    <location>
        <begin position="88"/>
        <end position="124"/>
    </location>
</feature>
<gene>
    <name evidence="3" type="ORF">SARC_04618</name>
</gene>
<evidence type="ECO:0000256" key="1">
    <source>
        <dbReference type="PROSITE-ProRule" id="PRU00708"/>
    </source>
</evidence>